<accession>A0A3P7JNP3</accession>
<gene>
    <name evidence="3" type="ORF">NLS_LOCUS9829</name>
</gene>
<organism evidence="3 4">
    <name type="scientific">Litomosoides sigmodontis</name>
    <name type="common">Filarial nematode worm</name>
    <dbReference type="NCBI Taxonomy" id="42156"/>
    <lineage>
        <taxon>Eukaryota</taxon>
        <taxon>Metazoa</taxon>
        <taxon>Ecdysozoa</taxon>
        <taxon>Nematoda</taxon>
        <taxon>Chromadorea</taxon>
        <taxon>Rhabditida</taxon>
        <taxon>Spirurina</taxon>
        <taxon>Spiruromorpha</taxon>
        <taxon>Filarioidea</taxon>
        <taxon>Onchocercidae</taxon>
        <taxon>Litomosoides</taxon>
    </lineage>
</organism>
<evidence type="ECO:0000256" key="1">
    <source>
        <dbReference type="SAM" id="MobiDB-lite"/>
    </source>
</evidence>
<feature type="region of interest" description="Disordered" evidence="1">
    <location>
        <begin position="58"/>
        <end position="92"/>
    </location>
</feature>
<keyword evidence="2" id="KW-0472">Membrane</keyword>
<feature type="compositionally biased region" description="Low complexity" evidence="1">
    <location>
        <begin position="78"/>
        <end position="87"/>
    </location>
</feature>
<feature type="compositionally biased region" description="Acidic residues" evidence="1">
    <location>
        <begin position="62"/>
        <end position="77"/>
    </location>
</feature>
<keyword evidence="4" id="KW-1185">Reference proteome</keyword>
<proteinExistence type="predicted"/>
<keyword evidence="2" id="KW-1133">Transmembrane helix</keyword>
<sequence>MQQVVDDTHCSNERCRMKLLPTSSSSAATTFHLPITTTTLNMQWSRTIHKPFVQCYDNERSNDDDDDDNGDNNDNSDDGNGNNSSCNDKMEKKKMRQDADGSFLGSNYHYLQIDRNSINILLKVVAAFVLLCIAGCLMLQHLRISQLDYRIRRIELSSAHSIQV</sequence>
<dbReference type="AlphaFoldDB" id="A0A3P7JNP3"/>
<reference evidence="3 4" key="1">
    <citation type="submission" date="2018-08" db="EMBL/GenBank/DDBJ databases">
        <authorList>
            <person name="Laetsch R D."/>
            <person name="Stevens L."/>
            <person name="Kumar S."/>
            <person name="Blaxter L. M."/>
        </authorList>
    </citation>
    <scope>NUCLEOTIDE SEQUENCE [LARGE SCALE GENOMIC DNA]</scope>
</reference>
<dbReference type="OMA" id="HYLQIDR"/>
<keyword evidence="2" id="KW-0812">Transmembrane</keyword>
<protein>
    <submittedName>
        <fullName evidence="3">Uncharacterized protein</fullName>
    </submittedName>
</protein>
<dbReference type="Proteomes" id="UP000277928">
    <property type="component" value="Unassembled WGS sequence"/>
</dbReference>
<name>A0A3P7JNP3_LITSI</name>
<evidence type="ECO:0000313" key="4">
    <source>
        <dbReference type="Proteomes" id="UP000277928"/>
    </source>
</evidence>
<evidence type="ECO:0000313" key="3">
    <source>
        <dbReference type="EMBL" id="VDM92544.1"/>
    </source>
</evidence>
<evidence type="ECO:0000256" key="2">
    <source>
        <dbReference type="SAM" id="Phobius"/>
    </source>
</evidence>
<feature type="transmembrane region" description="Helical" evidence="2">
    <location>
        <begin position="120"/>
        <end position="142"/>
    </location>
</feature>
<dbReference type="EMBL" id="UYRX01001997">
    <property type="protein sequence ID" value="VDM92544.1"/>
    <property type="molecule type" value="Genomic_DNA"/>
</dbReference>
<dbReference type="OrthoDB" id="5853800at2759"/>